<dbReference type="AlphaFoldDB" id="A0A8X6NPI2"/>
<comment type="caution">
    <text evidence="1">The sequence shown here is derived from an EMBL/GenBank/DDBJ whole genome shotgun (WGS) entry which is preliminary data.</text>
</comment>
<sequence>MRRADLKVCSLKVHQSEIIWEMGDLTRLVSIQSVQFAYILRAWRVALGLVFLVSSAGLCRRQLIIFVAVPPYSCDVARSCCNASSLVACWYRRRQCMRICVVL</sequence>
<protein>
    <submittedName>
        <fullName evidence="1">Uncharacterized protein</fullName>
    </submittedName>
</protein>
<accession>A0A8X6NPI2</accession>
<dbReference type="EMBL" id="BMAW01106296">
    <property type="protein sequence ID" value="GFT23639.1"/>
    <property type="molecule type" value="Genomic_DNA"/>
</dbReference>
<proteinExistence type="predicted"/>
<name>A0A8X6NPI2_NEPPI</name>
<evidence type="ECO:0000313" key="2">
    <source>
        <dbReference type="Proteomes" id="UP000887013"/>
    </source>
</evidence>
<dbReference type="Proteomes" id="UP000887013">
    <property type="component" value="Unassembled WGS sequence"/>
</dbReference>
<evidence type="ECO:0000313" key="1">
    <source>
        <dbReference type="EMBL" id="GFT23639.1"/>
    </source>
</evidence>
<reference evidence="1" key="1">
    <citation type="submission" date="2020-08" db="EMBL/GenBank/DDBJ databases">
        <title>Multicomponent nature underlies the extraordinary mechanical properties of spider dragline silk.</title>
        <authorList>
            <person name="Kono N."/>
            <person name="Nakamura H."/>
            <person name="Mori M."/>
            <person name="Yoshida Y."/>
            <person name="Ohtoshi R."/>
            <person name="Malay A.D."/>
            <person name="Moran D.A.P."/>
            <person name="Tomita M."/>
            <person name="Numata K."/>
            <person name="Arakawa K."/>
        </authorList>
    </citation>
    <scope>NUCLEOTIDE SEQUENCE</scope>
</reference>
<organism evidence="1 2">
    <name type="scientific">Nephila pilipes</name>
    <name type="common">Giant wood spider</name>
    <name type="synonym">Nephila maculata</name>
    <dbReference type="NCBI Taxonomy" id="299642"/>
    <lineage>
        <taxon>Eukaryota</taxon>
        <taxon>Metazoa</taxon>
        <taxon>Ecdysozoa</taxon>
        <taxon>Arthropoda</taxon>
        <taxon>Chelicerata</taxon>
        <taxon>Arachnida</taxon>
        <taxon>Araneae</taxon>
        <taxon>Araneomorphae</taxon>
        <taxon>Entelegynae</taxon>
        <taxon>Araneoidea</taxon>
        <taxon>Nephilidae</taxon>
        <taxon>Nephila</taxon>
    </lineage>
</organism>
<keyword evidence="2" id="KW-1185">Reference proteome</keyword>
<gene>
    <name evidence="1" type="ORF">NPIL_496941</name>
</gene>